<protein>
    <submittedName>
        <fullName evidence="3">Uncharacterized protein</fullName>
    </submittedName>
</protein>
<evidence type="ECO:0000313" key="3">
    <source>
        <dbReference type="EMBL" id="WOH05675.1"/>
    </source>
</evidence>
<dbReference type="KEGG" id="dcr:108224500"/>
<dbReference type="Pfam" id="PF02458">
    <property type="entry name" value="Transferase"/>
    <property type="match status" value="1"/>
</dbReference>
<dbReference type="Proteomes" id="UP000077755">
    <property type="component" value="Chromosome 6"/>
</dbReference>
<proteinExistence type="predicted"/>
<keyword evidence="4" id="KW-1185">Reference proteome</keyword>
<reference evidence="3" key="2">
    <citation type="submission" date="2022-03" db="EMBL/GenBank/DDBJ databases">
        <title>Draft title - Genomic analysis of global carrot germplasm unveils the trajectory of domestication and the origin of high carotenoid orange carrot.</title>
        <authorList>
            <person name="Iorizzo M."/>
            <person name="Ellison S."/>
            <person name="Senalik D."/>
            <person name="Macko-Podgorni A."/>
            <person name="Grzebelus D."/>
            <person name="Bostan H."/>
            <person name="Rolling W."/>
            <person name="Curaba J."/>
            <person name="Simon P."/>
        </authorList>
    </citation>
    <scope>NUCLEOTIDE SEQUENCE</scope>
    <source>
        <tissue evidence="3">Leaf</tissue>
    </source>
</reference>
<accession>A0AAF1B4A9</accession>
<sequence>MSKSNAAGTNPVTVLEHCRISPPHDLAITENFLPLTFFDMLWLNWPAPGRVYFYDFPCSTTEFKQTIVPNLKKSLASTLKHYYPFCGNLMTPTTLADSTTPVIRYSKGDSVSLTVAEFTGNTSEGFEYLSGKHAREVDKLFTLVPDLPRGSSDTDVTDSIHISPVLSLQVTLFPDSGYSVGFRISHVVADGKTLSNFFRTWASINVKQLIGEDNCDNLDTLPFYDRSVIKDSKGIASIWLRDCLRMRNQKDYKKAFAPAAQKNELVEATLVLKREQIQGLKILVPAQLQRVSTFVVVCAYVWTCMAKTRAALGQATNDENQAEEEHLIFAMDARDRLDPPIPSNYFGNTILPCWATLKTSQLVGEKGFADAVEEIRNALYERIKGPLKGLEMYFDRNEATKGQTKFGVAGSPKLDYYGADFGWGKPKKYEIVSEKFGLIGSKDFEGGLELGFCFSKIEMDTFTANFTQGLSD</sequence>
<evidence type="ECO:0000256" key="1">
    <source>
        <dbReference type="ARBA" id="ARBA00022679"/>
    </source>
</evidence>
<reference evidence="3" key="1">
    <citation type="journal article" date="2016" name="Nat. Genet.">
        <title>A high-quality carrot genome assembly provides new insights into carotenoid accumulation and asterid genome evolution.</title>
        <authorList>
            <person name="Iorizzo M."/>
            <person name="Ellison S."/>
            <person name="Senalik D."/>
            <person name="Zeng P."/>
            <person name="Satapoomin P."/>
            <person name="Huang J."/>
            <person name="Bowman M."/>
            <person name="Iovene M."/>
            <person name="Sanseverino W."/>
            <person name="Cavagnaro P."/>
            <person name="Yildiz M."/>
            <person name="Macko-Podgorni A."/>
            <person name="Moranska E."/>
            <person name="Grzebelus E."/>
            <person name="Grzebelus D."/>
            <person name="Ashrafi H."/>
            <person name="Zheng Z."/>
            <person name="Cheng S."/>
            <person name="Spooner D."/>
            <person name="Van Deynze A."/>
            <person name="Simon P."/>
        </authorList>
    </citation>
    <scope>NUCLEOTIDE SEQUENCE</scope>
    <source>
        <tissue evidence="3">Leaf</tissue>
    </source>
</reference>
<gene>
    <name evidence="3" type="ORF">DCAR_0625095</name>
</gene>
<dbReference type="InterPro" id="IPR023213">
    <property type="entry name" value="CAT-like_dom_sf"/>
</dbReference>
<dbReference type="EMBL" id="CP093348">
    <property type="protein sequence ID" value="WOH05675.1"/>
    <property type="molecule type" value="Genomic_DNA"/>
</dbReference>
<keyword evidence="1" id="KW-0808">Transferase</keyword>
<evidence type="ECO:0000256" key="2">
    <source>
        <dbReference type="ARBA" id="ARBA00023315"/>
    </source>
</evidence>
<keyword evidence="2" id="KW-0012">Acyltransferase</keyword>
<dbReference type="PANTHER" id="PTHR31625">
    <property type="match status" value="1"/>
</dbReference>
<evidence type="ECO:0000313" key="4">
    <source>
        <dbReference type="Proteomes" id="UP000077755"/>
    </source>
</evidence>
<name>A0AAF1B4A9_DAUCS</name>
<dbReference type="Gene3D" id="3.30.559.10">
    <property type="entry name" value="Chloramphenicol acetyltransferase-like domain"/>
    <property type="match status" value="2"/>
</dbReference>
<organism evidence="3 4">
    <name type="scientific">Daucus carota subsp. sativus</name>
    <name type="common">Carrot</name>
    <dbReference type="NCBI Taxonomy" id="79200"/>
    <lineage>
        <taxon>Eukaryota</taxon>
        <taxon>Viridiplantae</taxon>
        <taxon>Streptophyta</taxon>
        <taxon>Embryophyta</taxon>
        <taxon>Tracheophyta</taxon>
        <taxon>Spermatophyta</taxon>
        <taxon>Magnoliopsida</taxon>
        <taxon>eudicotyledons</taxon>
        <taxon>Gunneridae</taxon>
        <taxon>Pentapetalae</taxon>
        <taxon>asterids</taxon>
        <taxon>campanulids</taxon>
        <taxon>Apiales</taxon>
        <taxon>Apiaceae</taxon>
        <taxon>Apioideae</taxon>
        <taxon>Scandiceae</taxon>
        <taxon>Daucinae</taxon>
        <taxon>Daucus</taxon>
        <taxon>Daucus sect. Daucus</taxon>
    </lineage>
</organism>
<dbReference type="InterPro" id="IPR051504">
    <property type="entry name" value="Plant_metabolite_acyltrans"/>
</dbReference>
<dbReference type="GO" id="GO:0016747">
    <property type="term" value="F:acyltransferase activity, transferring groups other than amino-acyl groups"/>
    <property type="evidence" value="ECO:0007669"/>
    <property type="project" value="UniProtKB-ARBA"/>
</dbReference>
<dbReference type="AlphaFoldDB" id="A0AAF1B4A9"/>